<name>A0A0E9XRK8_ANGAN</name>
<organism evidence="1">
    <name type="scientific">Anguilla anguilla</name>
    <name type="common">European freshwater eel</name>
    <name type="synonym">Muraena anguilla</name>
    <dbReference type="NCBI Taxonomy" id="7936"/>
    <lineage>
        <taxon>Eukaryota</taxon>
        <taxon>Metazoa</taxon>
        <taxon>Chordata</taxon>
        <taxon>Craniata</taxon>
        <taxon>Vertebrata</taxon>
        <taxon>Euteleostomi</taxon>
        <taxon>Actinopterygii</taxon>
        <taxon>Neopterygii</taxon>
        <taxon>Teleostei</taxon>
        <taxon>Anguilliformes</taxon>
        <taxon>Anguillidae</taxon>
        <taxon>Anguilla</taxon>
    </lineage>
</organism>
<reference evidence="1" key="2">
    <citation type="journal article" date="2015" name="Fish Shellfish Immunol.">
        <title>Early steps in the European eel (Anguilla anguilla)-Vibrio vulnificus interaction in the gills: Role of the RtxA13 toxin.</title>
        <authorList>
            <person name="Callol A."/>
            <person name="Pajuelo D."/>
            <person name="Ebbesson L."/>
            <person name="Teles M."/>
            <person name="MacKenzie S."/>
            <person name="Amaro C."/>
        </authorList>
    </citation>
    <scope>NUCLEOTIDE SEQUENCE</scope>
</reference>
<protein>
    <submittedName>
        <fullName evidence="1">Uncharacterized protein</fullName>
    </submittedName>
</protein>
<proteinExistence type="predicted"/>
<evidence type="ECO:0000313" key="1">
    <source>
        <dbReference type="EMBL" id="JAI04314.1"/>
    </source>
</evidence>
<dbReference type="AlphaFoldDB" id="A0A0E9XRK8"/>
<sequence length="29" mass="3421">MNITFNIDQRVKIRKYTVVADNRGSQCHI</sequence>
<reference evidence="1" key="1">
    <citation type="submission" date="2014-11" db="EMBL/GenBank/DDBJ databases">
        <authorList>
            <person name="Amaro Gonzalez C."/>
        </authorList>
    </citation>
    <scope>NUCLEOTIDE SEQUENCE</scope>
</reference>
<dbReference type="EMBL" id="GBXM01004264">
    <property type="protein sequence ID" value="JAI04314.1"/>
    <property type="molecule type" value="Transcribed_RNA"/>
</dbReference>
<accession>A0A0E9XRK8</accession>